<accession>A0A4Q9GNC7</accession>
<gene>
    <name evidence="2" type="ORF">EYE40_01595</name>
</gene>
<keyword evidence="3" id="KW-1185">Reference proteome</keyword>
<comment type="caution">
    <text evidence="2">The sequence shown here is derived from an EMBL/GenBank/DDBJ whole genome shotgun (WGS) entry which is preliminary data.</text>
</comment>
<protein>
    <submittedName>
        <fullName evidence="2">Uncharacterized protein</fullName>
    </submittedName>
</protein>
<dbReference type="EMBL" id="SISG01000001">
    <property type="protein sequence ID" value="TBN56191.1"/>
    <property type="molecule type" value="Genomic_DNA"/>
</dbReference>
<name>A0A4Q9GNC7_9MICO</name>
<evidence type="ECO:0000256" key="1">
    <source>
        <dbReference type="SAM" id="Phobius"/>
    </source>
</evidence>
<dbReference type="Proteomes" id="UP000294194">
    <property type="component" value="Unassembled WGS sequence"/>
</dbReference>
<reference evidence="3" key="1">
    <citation type="submission" date="2019-02" db="EMBL/GenBank/DDBJ databases">
        <title>Glaciihabitans arcticus sp. nov., a psychrotolerant bacterium isolated from polar soil.</title>
        <authorList>
            <person name="Dahal R.H."/>
        </authorList>
    </citation>
    <scope>NUCLEOTIDE SEQUENCE [LARGE SCALE GENOMIC DNA]</scope>
    <source>
        <strain evidence="3">RP-3-7</strain>
    </source>
</reference>
<evidence type="ECO:0000313" key="2">
    <source>
        <dbReference type="EMBL" id="TBN56191.1"/>
    </source>
</evidence>
<keyword evidence="1" id="KW-0812">Transmembrane</keyword>
<keyword evidence="1" id="KW-1133">Transmembrane helix</keyword>
<dbReference type="RefSeq" id="WP_130980301.1">
    <property type="nucleotide sequence ID" value="NZ_SISG01000001.1"/>
</dbReference>
<evidence type="ECO:0000313" key="3">
    <source>
        <dbReference type="Proteomes" id="UP000294194"/>
    </source>
</evidence>
<keyword evidence="1" id="KW-0472">Membrane</keyword>
<proteinExistence type="predicted"/>
<feature type="transmembrane region" description="Helical" evidence="1">
    <location>
        <begin position="23"/>
        <end position="42"/>
    </location>
</feature>
<feature type="transmembrane region" description="Helical" evidence="1">
    <location>
        <begin position="48"/>
        <end position="69"/>
    </location>
</feature>
<organism evidence="2 3">
    <name type="scientific">Glaciihabitans arcticus</name>
    <dbReference type="NCBI Taxonomy" id="2668039"/>
    <lineage>
        <taxon>Bacteria</taxon>
        <taxon>Bacillati</taxon>
        <taxon>Actinomycetota</taxon>
        <taxon>Actinomycetes</taxon>
        <taxon>Micrococcales</taxon>
        <taxon>Microbacteriaceae</taxon>
        <taxon>Glaciihabitans</taxon>
    </lineage>
</organism>
<sequence>MGRKSDWAMDPGMPFGPGSPQGSILNVVICSVLTIGALWIGFAGDPWAFAIAALGAVGTVRFIVIAVGANRGD</sequence>
<dbReference type="AlphaFoldDB" id="A0A4Q9GNC7"/>